<dbReference type="Proteomes" id="UP000694401">
    <property type="component" value="Unassembled WGS sequence"/>
</dbReference>
<dbReference type="InterPro" id="IPR002048">
    <property type="entry name" value="EF_hand_dom"/>
</dbReference>
<accession>A0A8D2QUA4</accession>
<organism evidence="3 4">
    <name type="scientific">Zosterops lateralis melanops</name>
    <dbReference type="NCBI Taxonomy" id="1220523"/>
    <lineage>
        <taxon>Eukaryota</taxon>
        <taxon>Metazoa</taxon>
        <taxon>Chordata</taxon>
        <taxon>Craniata</taxon>
        <taxon>Vertebrata</taxon>
        <taxon>Euteleostomi</taxon>
        <taxon>Archelosauria</taxon>
        <taxon>Archosauria</taxon>
        <taxon>Dinosauria</taxon>
        <taxon>Saurischia</taxon>
        <taxon>Theropoda</taxon>
        <taxon>Coelurosauria</taxon>
        <taxon>Aves</taxon>
        <taxon>Neognathae</taxon>
        <taxon>Neoaves</taxon>
        <taxon>Telluraves</taxon>
        <taxon>Australaves</taxon>
        <taxon>Passeriformes</taxon>
        <taxon>Sylvioidea</taxon>
        <taxon>Zosteropidae</taxon>
        <taxon>Zosterops</taxon>
    </lineage>
</organism>
<protein>
    <recommendedName>
        <fullName evidence="2">EF-hand domain-containing protein</fullName>
    </recommendedName>
</protein>
<sequence length="176" mass="20290">MFLFADGLVAEIKKKATEAFEVFDRESNQTVDVREIGCIIRSLGCFPSEAEIQELIEKMEVEEAGGFVHLEKFLPVVTKVLLDRRTYTGKREGIRCIVLFLFYSVRIKRRSFQGKSSQSLKGQNIILCCLSGEPFNQEEMEDMLAIALDPESDTFHYRDYRKKLVVDETKTFPFNV</sequence>
<dbReference type="PROSITE" id="PS50222">
    <property type="entry name" value="EF_HAND_2"/>
    <property type="match status" value="1"/>
</dbReference>
<dbReference type="GO" id="GO:0097228">
    <property type="term" value="C:sperm principal piece"/>
    <property type="evidence" value="ECO:0007669"/>
    <property type="project" value="TreeGrafter"/>
</dbReference>
<dbReference type="GO" id="GO:0005509">
    <property type="term" value="F:calcium ion binding"/>
    <property type="evidence" value="ECO:0007669"/>
    <property type="project" value="InterPro"/>
</dbReference>
<keyword evidence="4" id="KW-1185">Reference proteome</keyword>
<keyword evidence="1" id="KW-0677">Repeat</keyword>
<name>A0A8D2QUA4_ZOSLA</name>
<dbReference type="PANTHER" id="PTHR46763">
    <property type="entry name" value="DYNEIN REGULATORY COMPLEX PROTEIN 8"/>
    <property type="match status" value="1"/>
</dbReference>
<evidence type="ECO:0000259" key="2">
    <source>
        <dbReference type="PROSITE" id="PS50222"/>
    </source>
</evidence>
<dbReference type="Gene3D" id="1.10.238.10">
    <property type="entry name" value="EF-hand"/>
    <property type="match status" value="1"/>
</dbReference>
<feature type="domain" description="EF-hand" evidence="2">
    <location>
        <begin position="11"/>
        <end position="46"/>
    </location>
</feature>
<proteinExistence type="predicted"/>
<reference evidence="3" key="1">
    <citation type="submission" date="2025-08" db="UniProtKB">
        <authorList>
            <consortium name="Ensembl"/>
        </authorList>
    </citation>
    <scope>IDENTIFICATION</scope>
</reference>
<dbReference type="PANTHER" id="PTHR46763:SF1">
    <property type="entry name" value="DYNEIN REGULATORY COMPLEX PROTEIN 8"/>
    <property type="match status" value="1"/>
</dbReference>
<reference evidence="3" key="2">
    <citation type="submission" date="2025-09" db="UniProtKB">
        <authorList>
            <consortium name="Ensembl"/>
        </authorList>
    </citation>
    <scope>IDENTIFICATION</scope>
</reference>
<dbReference type="InterPro" id="IPR011992">
    <property type="entry name" value="EF-hand-dom_pair"/>
</dbReference>
<dbReference type="Ensembl" id="ENSZLMT00000018926.1">
    <property type="protein sequence ID" value="ENSZLMP00000018420.1"/>
    <property type="gene ID" value="ENSZLMG00000012741.1"/>
</dbReference>
<evidence type="ECO:0000313" key="4">
    <source>
        <dbReference type="Proteomes" id="UP000694401"/>
    </source>
</evidence>
<dbReference type="SUPFAM" id="SSF47473">
    <property type="entry name" value="EF-hand"/>
    <property type="match status" value="1"/>
</dbReference>
<evidence type="ECO:0000256" key="1">
    <source>
        <dbReference type="ARBA" id="ARBA00022737"/>
    </source>
</evidence>
<dbReference type="FunFam" id="1.10.238.10:FF:000178">
    <property type="entry name" value="Calmodulin-2 A"/>
    <property type="match status" value="1"/>
</dbReference>
<dbReference type="AlphaFoldDB" id="A0A8D2QUA4"/>
<evidence type="ECO:0000313" key="3">
    <source>
        <dbReference type="Ensembl" id="ENSZLMP00000018420.1"/>
    </source>
</evidence>